<dbReference type="EMBL" id="QVLS01000001">
    <property type="protein sequence ID" value="RFP82587.1"/>
    <property type="molecule type" value="Genomic_DNA"/>
</dbReference>
<dbReference type="PANTHER" id="PTHR43767:SF1">
    <property type="entry name" value="NONRIBOSOMAL PEPTIDE SYNTHASE PES1 (EUROFUNG)-RELATED"/>
    <property type="match status" value="1"/>
</dbReference>
<evidence type="ECO:0000313" key="3">
    <source>
        <dbReference type="EMBL" id="RFP82587.1"/>
    </source>
</evidence>
<reference evidence="3 4" key="1">
    <citation type="submission" date="2018-08" db="EMBL/GenBank/DDBJ databases">
        <title>Hydrogenophaga sp. LA-38 isolated from sludge.</title>
        <authorList>
            <person name="Im W.-T."/>
        </authorList>
    </citation>
    <scope>NUCLEOTIDE SEQUENCE [LARGE SCALE GENOMIC DNA]</scope>
    <source>
        <strain evidence="3 4">LA-38</strain>
    </source>
</reference>
<feature type="domain" description="AMP-dependent synthetase/ligase" evidence="2">
    <location>
        <begin position="48"/>
        <end position="426"/>
    </location>
</feature>
<dbReference type="AlphaFoldDB" id="A0A372EPM9"/>
<accession>A0A372EPM9</accession>
<dbReference type="RefSeq" id="WP_116957267.1">
    <property type="nucleotide sequence ID" value="NZ_QVLS01000001.1"/>
</dbReference>
<feature type="region of interest" description="Disordered" evidence="1">
    <location>
        <begin position="542"/>
        <end position="566"/>
    </location>
</feature>
<comment type="caution">
    <text evidence="3">The sequence shown here is derived from an EMBL/GenBank/DDBJ whole genome shotgun (WGS) entry which is preliminary data.</text>
</comment>
<evidence type="ECO:0000313" key="4">
    <source>
        <dbReference type="Proteomes" id="UP000261931"/>
    </source>
</evidence>
<dbReference type="PANTHER" id="PTHR43767">
    <property type="entry name" value="LONG-CHAIN-FATTY-ACID--COA LIGASE"/>
    <property type="match status" value="1"/>
</dbReference>
<organism evidence="3 4">
    <name type="scientific">Hydrogenophaga borbori</name>
    <dbReference type="NCBI Taxonomy" id="2294117"/>
    <lineage>
        <taxon>Bacteria</taxon>
        <taxon>Pseudomonadati</taxon>
        <taxon>Pseudomonadota</taxon>
        <taxon>Betaproteobacteria</taxon>
        <taxon>Burkholderiales</taxon>
        <taxon>Comamonadaceae</taxon>
        <taxon>Hydrogenophaga</taxon>
    </lineage>
</organism>
<evidence type="ECO:0000259" key="2">
    <source>
        <dbReference type="Pfam" id="PF00501"/>
    </source>
</evidence>
<dbReference type="InterPro" id="IPR000873">
    <property type="entry name" value="AMP-dep_synth/lig_dom"/>
</dbReference>
<proteinExistence type="predicted"/>
<sequence>MNNPLDWLNDPAWLAPPAATVEHRADGSFVLRSPEPLGDYARCIGEWLEDWAARTPDAPALAERTPTGWRRLSWAELRAQVGRVAQALLDMDLAPDAPVVVLSDNAIDHLLLVLATQHIGRASCTVSSAYCRLTKDHDKVHGILRTLQPALVYASDAAVYGPAIASSGLDVPVVLSHGADALPGAIAFERLLTTPETPAVRAAFEAITPDTTAKYLLTSGSTGTPKVVINTHRMLCANQRMIAQAWRFLEREKPVLVDWLPWSHTFGGNHNLHMVMCHGGTLVIDEGRPAPGLVDKTVANLAEVQPTIWFNVPRGFDMAMPLLEADEALARRVLERLRVVFYAGAALPQASWERLQALAKRVLGREIWLTTSWGSTETAPAVTSAHWRMERAGVIGGVLPGVSLKFVPNGEKLELRIHGVNIFPGYRHAPELSAQAFDEEGYYRIGDAGFLADAQRPEQGVVFNGRVAEDFKLTTGTWVSVGTLRLRVVSALAPHAQDVVITGHDRDEIGVLVFPTAAAMQLPRETLHGHIAQGLAALRAEGGGSSQSPARAAVLDEPPNADAGEITDKGYLNQRAVLQRRAERVAALYADAPGVIRPAPSSKVSR</sequence>
<dbReference type="SUPFAM" id="SSF56801">
    <property type="entry name" value="Acetyl-CoA synthetase-like"/>
    <property type="match status" value="1"/>
</dbReference>
<gene>
    <name evidence="3" type="ORF">DY262_01810</name>
</gene>
<dbReference type="InterPro" id="IPR050237">
    <property type="entry name" value="ATP-dep_AMP-bd_enzyme"/>
</dbReference>
<dbReference type="Proteomes" id="UP000261931">
    <property type="component" value="Unassembled WGS sequence"/>
</dbReference>
<keyword evidence="4" id="KW-1185">Reference proteome</keyword>
<evidence type="ECO:0000256" key="1">
    <source>
        <dbReference type="SAM" id="MobiDB-lite"/>
    </source>
</evidence>
<dbReference type="Pfam" id="PF00501">
    <property type="entry name" value="AMP-binding"/>
    <property type="match status" value="1"/>
</dbReference>
<dbReference type="InterPro" id="IPR020845">
    <property type="entry name" value="AMP-binding_CS"/>
</dbReference>
<dbReference type="PROSITE" id="PS00455">
    <property type="entry name" value="AMP_BINDING"/>
    <property type="match status" value="1"/>
</dbReference>
<protein>
    <submittedName>
        <fullName evidence="3">Feruloyl-CoA synthase</fullName>
    </submittedName>
</protein>
<name>A0A372EPM9_9BURK</name>
<dbReference type="InterPro" id="IPR042099">
    <property type="entry name" value="ANL_N_sf"/>
</dbReference>
<dbReference type="Pfam" id="PF23562">
    <property type="entry name" value="AMP-binding_C_3"/>
    <property type="match status" value="1"/>
</dbReference>
<dbReference type="Gene3D" id="3.40.50.12780">
    <property type="entry name" value="N-terminal domain of ligase-like"/>
    <property type="match status" value="1"/>
</dbReference>